<feature type="domain" description="Glycosyl hydrolases family 2 sugar binding" evidence="8">
    <location>
        <begin position="14"/>
        <end position="203"/>
    </location>
</feature>
<evidence type="ECO:0000256" key="1">
    <source>
        <dbReference type="ARBA" id="ARBA00001412"/>
    </source>
</evidence>
<dbReference type="InterPro" id="IPR036156">
    <property type="entry name" value="Beta-gal/glucu_dom_sf"/>
</dbReference>
<dbReference type="AlphaFoldDB" id="A0A1H7ZPX0"/>
<keyword evidence="4 9" id="KW-0378">Hydrolase</keyword>
<evidence type="ECO:0000259" key="6">
    <source>
        <dbReference type="Pfam" id="PF00703"/>
    </source>
</evidence>
<proteinExistence type="inferred from homology"/>
<reference evidence="9 10" key="1">
    <citation type="submission" date="2016-10" db="EMBL/GenBank/DDBJ databases">
        <authorList>
            <person name="de Groot N.N."/>
        </authorList>
    </citation>
    <scope>NUCLEOTIDE SEQUENCE [LARGE SCALE GENOMIC DNA]</scope>
    <source>
        <strain evidence="9 10">DSM 21039</strain>
    </source>
</reference>
<evidence type="ECO:0000259" key="8">
    <source>
        <dbReference type="Pfam" id="PF02837"/>
    </source>
</evidence>
<dbReference type="PANTHER" id="PTHR46323">
    <property type="entry name" value="BETA-GALACTOSIDASE"/>
    <property type="match status" value="1"/>
</dbReference>
<comment type="similarity">
    <text evidence="2">Belongs to the glycosyl hydrolase 2 family.</text>
</comment>
<dbReference type="EC" id="3.2.1.23" evidence="3"/>
<dbReference type="RefSeq" id="WP_238386632.1">
    <property type="nucleotide sequence ID" value="NZ_FOBB01000005.1"/>
</dbReference>
<dbReference type="InterPro" id="IPR008979">
    <property type="entry name" value="Galactose-bd-like_sf"/>
</dbReference>
<dbReference type="STRING" id="573321.SAMN04488505_105158"/>
<evidence type="ECO:0000313" key="9">
    <source>
        <dbReference type="EMBL" id="SEM60343.1"/>
    </source>
</evidence>
<dbReference type="Pfam" id="PF00703">
    <property type="entry name" value="Glyco_hydro_2"/>
    <property type="match status" value="1"/>
</dbReference>
<dbReference type="SUPFAM" id="SSF49303">
    <property type="entry name" value="beta-Galactosidase/glucuronidase domain"/>
    <property type="match status" value="1"/>
</dbReference>
<dbReference type="Gene3D" id="2.60.40.10">
    <property type="entry name" value="Immunoglobulins"/>
    <property type="match status" value="1"/>
</dbReference>
<evidence type="ECO:0000259" key="7">
    <source>
        <dbReference type="Pfam" id="PF02836"/>
    </source>
</evidence>
<protein>
    <recommendedName>
        <fullName evidence="3">beta-galactosidase</fullName>
        <ecNumber evidence="3">3.2.1.23</ecNumber>
    </recommendedName>
</protein>
<feature type="domain" description="Glycoside hydrolase family 2 catalytic" evidence="7">
    <location>
        <begin position="322"/>
        <end position="467"/>
    </location>
</feature>
<sequence length="931" mass="104122">MARAQQPPGKAEINLSGQWRFQTDSLDEGVTQKWYTRELKETVTLPGSMTTNKKGNDITVNTPWTGGIVDSTWFRDPAYSKYRVPGQVKVPFWLQPGKYYKGAAWYQQTIDIPASWKGRHLELFLERCHWETSVWVDDQYAGMQNSLATAHTYDLSALLTPGKHKLSIRVDNRVKDIDPGENSHSISDHTQTNWNGIIGKMVIRDKPAVYISDVQLFPDLKANNVTALITVNNISGKPAAAKVTLQAQPGKPATEKLQPVTAQEQVDKTTVLKVVYPMGQHPALWDEFHPNVYSMKVALSSDQPGTDESRVLFGMREFSANGTQFTINGRPTFLRGTLECAVFPKTGYPPVDTAAWMRIFRICRSYGLNHLRFHSWCPPDAAFEAADRIGFYLHIECSSWANQSTTIGDGKPLDEYIYEESRKIVKAYGNHPSFCILLYGNEPAGKHHTQYLTKFVEYWKQRDTRRLYSTGAGWPLISESDFNSTPDPRIQRWGEGLKSIINGQPPRTDYDWSAMIKKWQHPTVSHEIGQWCVYPDFNEIKQYDGVLKAKNFEIFRDQLEKNGMGKLAHDFLYASGRLQVLCYKADIEAALRTPGFGGFQLLGLYDFPGQGTALVGVLNPFWKDKGYVTGKEYRTFCNAVVPLVRLPKMVYLNNESLSVPVEIAQFGPAVLTNATPSWTISNSAGKVLFKGVLDKKDIPFGNGIQLGNINVALDAVTTPSRLTLAVNVAGYTNSWDVFVYPATLPAADPQVLVTQQLDQKALDALEAGGKVLLTLKQGTLKADKGGDIPIGFSSIFWNTAWTHQQPPVSLGILCDPAHPAFRQFPTQGFSNWQWWDAMSHSGAIKLDAVQKGLQPIVRVIDDWVTARSLGLVFECRVGKGKLIVSGIDLLSNREKRPEARQLCYSLQQYMSSKAFNPAAVVSAAQIRALYE</sequence>
<keyword evidence="10" id="KW-1185">Reference proteome</keyword>
<dbReference type="Gene3D" id="2.60.120.260">
    <property type="entry name" value="Galactose-binding domain-like"/>
    <property type="match status" value="1"/>
</dbReference>
<gene>
    <name evidence="9" type="ORF">SAMN04488505_105158</name>
</gene>
<keyword evidence="5" id="KW-0326">Glycosidase</keyword>
<evidence type="ECO:0000256" key="5">
    <source>
        <dbReference type="ARBA" id="ARBA00023295"/>
    </source>
</evidence>
<feature type="domain" description="Glycoside hydrolase family 2 immunoglobulin-like beta-sandwich" evidence="6">
    <location>
        <begin position="209"/>
        <end position="316"/>
    </location>
</feature>
<dbReference type="InterPro" id="IPR050347">
    <property type="entry name" value="Bact_Beta-galactosidase"/>
</dbReference>
<evidence type="ECO:0000256" key="4">
    <source>
        <dbReference type="ARBA" id="ARBA00022801"/>
    </source>
</evidence>
<dbReference type="InterPro" id="IPR006102">
    <property type="entry name" value="Ig-like_GH2"/>
</dbReference>
<dbReference type="Gene3D" id="3.20.20.80">
    <property type="entry name" value="Glycosidases"/>
    <property type="match status" value="1"/>
</dbReference>
<dbReference type="SUPFAM" id="SSF49785">
    <property type="entry name" value="Galactose-binding domain-like"/>
    <property type="match status" value="1"/>
</dbReference>
<dbReference type="PANTHER" id="PTHR46323:SF2">
    <property type="entry name" value="BETA-GALACTOSIDASE"/>
    <property type="match status" value="1"/>
</dbReference>
<evidence type="ECO:0000313" key="10">
    <source>
        <dbReference type="Proteomes" id="UP000198984"/>
    </source>
</evidence>
<accession>A0A1H7ZPX0</accession>
<evidence type="ECO:0000256" key="2">
    <source>
        <dbReference type="ARBA" id="ARBA00007401"/>
    </source>
</evidence>
<name>A0A1H7ZPX0_9BACT</name>
<dbReference type="Proteomes" id="UP000198984">
    <property type="component" value="Unassembled WGS sequence"/>
</dbReference>
<dbReference type="InterPro" id="IPR013783">
    <property type="entry name" value="Ig-like_fold"/>
</dbReference>
<dbReference type="GO" id="GO:0004565">
    <property type="term" value="F:beta-galactosidase activity"/>
    <property type="evidence" value="ECO:0007669"/>
    <property type="project" value="UniProtKB-EC"/>
</dbReference>
<dbReference type="InterPro" id="IPR017853">
    <property type="entry name" value="GH"/>
</dbReference>
<dbReference type="GO" id="GO:0009341">
    <property type="term" value="C:beta-galactosidase complex"/>
    <property type="evidence" value="ECO:0007669"/>
    <property type="project" value="TreeGrafter"/>
</dbReference>
<dbReference type="InterPro" id="IPR006104">
    <property type="entry name" value="Glyco_hydro_2_N"/>
</dbReference>
<dbReference type="Pfam" id="PF02836">
    <property type="entry name" value="Glyco_hydro_2_C"/>
    <property type="match status" value="1"/>
</dbReference>
<dbReference type="GO" id="GO:0005990">
    <property type="term" value="P:lactose catabolic process"/>
    <property type="evidence" value="ECO:0007669"/>
    <property type="project" value="TreeGrafter"/>
</dbReference>
<comment type="catalytic activity">
    <reaction evidence="1">
        <text>Hydrolysis of terminal non-reducing beta-D-galactose residues in beta-D-galactosides.</text>
        <dbReference type="EC" id="3.2.1.23"/>
    </reaction>
</comment>
<organism evidence="9 10">
    <name type="scientific">Chitinophaga rupis</name>
    <dbReference type="NCBI Taxonomy" id="573321"/>
    <lineage>
        <taxon>Bacteria</taxon>
        <taxon>Pseudomonadati</taxon>
        <taxon>Bacteroidota</taxon>
        <taxon>Chitinophagia</taxon>
        <taxon>Chitinophagales</taxon>
        <taxon>Chitinophagaceae</taxon>
        <taxon>Chitinophaga</taxon>
    </lineage>
</organism>
<dbReference type="EMBL" id="FOBB01000005">
    <property type="protein sequence ID" value="SEM60343.1"/>
    <property type="molecule type" value="Genomic_DNA"/>
</dbReference>
<dbReference type="InterPro" id="IPR006103">
    <property type="entry name" value="Glyco_hydro_2_cat"/>
</dbReference>
<dbReference type="Pfam" id="PF02837">
    <property type="entry name" value="Glyco_hydro_2_N"/>
    <property type="match status" value="1"/>
</dbReference>
<dbReference type="SUPFAM" id="SSF51445">
    <property type="entry name" value="(Trans)glycosidases"/>
    <property type="match status" value="1"/>
</dbReference>
<evidence type="ECO:0000256" key="3">
    <source>
        <dbReference type="ARBA" id="ARBA00012756"/>
    </source>
</evidence>